<dbReference type="Pfam" id="PF00560">
    <property type="entry name" value="LRR_1"/>
    <property type="match status" value="2"/>
</dbReference>
<feature type="domain" description="Disease resistance R13L4/SHOC-2-like LRR" evidence="6">
    <location>
        <begin position="475"/>
        <end position="548"/>
    </location>
</feature>
<evidence type="ECO:0000259" key="4">
    <source>
        <dbReference type="Pfam" id="PF00931"/>
    </source>
</evidence>
<dbReference type="PROSITE" id="PS51450">
    <property type="entry name" value="LRR"/>
    <property type="match status" value="2"/>
</dbReference>
<dbReference type="InterPro" id="IPR001611">
    <property type="entry name" value="Leu-rich_rpt"/>
</dbReference>
<keyword evidence="3" id="KW-0611">Plant defense</keyword>
<feature type="domain" description="Disease resistance protein RPS4B/Roq1-like leucine-rich repeats" evidence="5">
    <location>
        <begin position="843"/>
        <end position="929"/>
    </location>
</feature>
<evidence type="ECO:0000259" key="5">
    <source>
        <dbReference type="Pfam" id="PF23286"/>
    </source>
</evidence>
<gene>
    <name evidence="7" type="primary">SNC1_12</name>
    <name evidence="7" type="ORF">CK203_086591</name>
</gene>
<dbReference type="InterPro" id="IPR027417">
    <property type="entry name" value="P-loop_NTPase"/>
</dbReference>
<dbReference type="InterPro" id="IPR002182">
    <property type="entry name" value="NB-ARC"/>
</dbReference>
<dbReference type="SMART" id="SM00369">
    <property type="entry name" value="LRR_TYP"/>
    <property type="match status" value="24"/>
</dbReference>
<dbReference type="SUPFAM" id="SSF52540">
    <property type="entry name" value="P-loop containing nucleoside triphosphate hydrolases"/>
    <property type="match status" value="1"/>
</dbReference>
<reference evidence="7 8" key="1">
    <citation type="journal article" date="2018" name="PLoS Genet.">
        <title>Population sequencing reveals clonal diversity and ancestral inbreeding in the grapevine cultivar Chardonnay.</title>
        <authorList>
            <person name="Roach M.J."/>
            <person name="Johnson D.L."/>
            <person name="Bohlmann J."/>
            <person name="van Vuuren H.J."/>
            <person name="Jones S.J."/>
            <person name="Pretorius I.S."/>
            <person name="Schmidt S.A."/>
            <person name="Borneman A.R."/>
        </authorList>
    </citation>
    <scope>NUCLEOTIDE SEQUENCE [LARGE SCALE GENOMIC DNA]</scope>
    <source>
        <strain evidence="8">cv. Chardonnay</strain>
        <tissue evidence="7">Leaf</tissue>
    </source>
</reference>
<dbReference type="SUPFAM" id="SSF52047">
    <property type="entry name" value="RNI-like"/>
    <property type="match status" value="1"/>
</dbReference>
<feature type="domain" description="Disease resistance R13L4/SHOC-2-like LRR" evidence="6">
    <location>
        <begin position="616"/>
        <end position="686"/>
    </location>
</feature>
<dbReference type="GO" id="GO:0006952">
    <property type="term" value="P:defense response"/>
    <property type="evidence" value="ECO:0007669"/>
    <property type="project" value="UniProtKB-KW"/>
</dbReference>
<dbReference type="PANTHER" id="PTHR47186:SF63">
    <property type="entry name" value="C-JID DOMAIN-CONTAINING PROTEIN"/>
    <property type="match status" value="1"/>
</dbReference>
<dbReference type="Pfam" id="PF00931">
    <property type="entry name" value="NB-ARC"/>
    <property type="match status" value="1"/>
</dbReference>
<name>A0A438FKR8_VITVI</name>
<dbReference type="Pfam" id="PF23598">
    <property type="entry name" value="LRR_14"/>
    <property type="match status" value="4"/>
</dbReference>
<dbReference type="Pfam" id="PF07725">
    <property type="entry name" value="LRR_3"/>
    <property type="match status" value="1"/>
</dbReference>
<dbReference type="InterPro" id="IPR055414">
    <property type="entry name" value="LRR_R13L4/SHOC2-like"/>
</dbReference>
<dbReference type="EMBL" id="QGNW01000870">
    <property type="protein sequence ID" value="RVW60090.1"/>
    <property type="molecule type" value="Genomic_DNA"/>
</dbReference>
<dbReference type="InterPro" id="IPR003591">
    <property type="entry name" value="Leu-rich_rpt_typical-subtyp"/>
</dbReference>
<dbReference type="InterPro" id="IPR011713">
    <property type="entry name" value="Leu-rich_rpt_3"/>
</dbReference>
<evidence type="ECO:0000313" key="7">
    <source>
        <dbReference type="EMBL" id="RVW60090.1"/>
    </source>
</evidence>
<evidence type="ECO:0000256" key="2">
    <source>
        <dbReference type="ARBA" id="ARBA00022737"/>
    </source>
</evidence>
<protein>
    <submittedName>
        <fullName evidence="7">Protein suppressor of npr1-1, constitutive 1</fullName>
    </submittedName>
</protein>
<dbReference type="InterPro" id="IPR058546">
    <property type="entry name" value="RPS4B/Roq1-like_LRR"/>
</dbReference>
<dbReference type="Proteomes" id="UP000288805">
    <property type="component" value="Unassembled WGS sequence"/>
</dbReference>
<dbReference type="Pfam" id="PF23286">
    <property type="entry name" value="LRR_13"/>
    <property type="match status" value="2"/>
</dbReference>
<feature type="domain" description="Disease resistance protein RPS4B/Roq1-like leucine-rich repeats" evidence="5">
    <location>
        <begin position="1100"/>
        <end position="1193"/>
    </location>
</feature>
<keyword evidence="1" id="KW-0433">Leucine-rich repeat</keyword>
<evidence type="ECO:0000313" key="8">
    <source>
        <dbReference type="Proteomes" id="UP000288805"/>
    </source>
</evidence>
<comment type="caution">
    <text evidence="7">The sequence shown here is derived from an EMBL/GenBank/DDBJ whole genome shotgun (WGS) entry which is preliminary data.</text>
</comment>
<dbReference type="SMART" id="SM00367">
    <property type="entry name" value="LRR_CC"/>
    <property type="match status" value="10"/>
</dbReference>
<dbReference type="Gene3D" id="3.80.10.10">
    <property type="entry name" value="Ribonuclease Inhibitor"/>
    <property type="match status" value="9"/>
</dbReference>
<dbReference type="InterPro" id="IPR006553">
    <property type="entry name" value="Leu-rich_rpt_Cys-con_subtyp"/>
</dbReference>
<proteinExistence type="predicted"/>
<dbReference type="Gene3D" id="3.40.50.300">
    <property type="entry name" value="P-loop containing nucleotide triphosphate hydrolases"/>
    <property type="match status" value="1"/>
</dbReference>
<dbReference type="GO" id="GO:0043531">
    <property type="term" value="F:ADP binding"/>
    <property type="evidence" value="ECO:0007669"/>
    <property type="project" value="InterPro"/>
</dbReference>
<dbReference type="InterPro" id="IPR032675">
    <property type="entry name" value="LRR_dom_sf"/>
</dbReference>
<keyword evidence="2" id="KW-0677">Repeat</keyword>
<dbReference type="PRINTS" id="PR00364">
    <property type="entry name" value="DISEASERSIST"/>
</dbReference>
<evidence type="ECO:0000256" key="1">
    <source>
        <dbReference type="ARBA" id="ARBA00022614"/>
    </source>
</evidence>
<accession>A0A438FKR8</accession>
<feature type="domain" description="Disease resistance R13L4/SHOC-2-like LRR" evidence="6">
    <location>
        <begin position="728"/>
        <end position="805"/>
    </location>
</feature>
<sequence length="1695" mass="190640">MDFHLEKLKLLIKTELDEVHMVGIYGIGGIGKTTISMAIYNNISSQFDGSCFLRNVGGKCEDGLLKLQKKLLQDILKCNKPKFSDISQGINVIRERLQSKRVLIVLDDVDNYIQLENLAGKHENKLDMHDLIQQMGQEIVRQEYPEEPENRSRLWDPKDVDCVLERNTKRDFEEDVPKDLEFPYFELRYLHFEGYPLESLPTNFHPRNLVELNLKHSSIKQLWKGNEILDNLKVINLSYSEDLDEIPDFSSVPNLEILILDGWCESLESLPRKFHKFQRLQSLSCQFCSKMKSFPEIKGNMSMLREINLMETGVFKFKGLSRNQGDMENLERLDLSETDIEELPSSIGHLKALQHLDLSSCKSLRSLPKSICNLSSLKTLIMNECSNLKGFPDIKDDMQNLKRLDLSSTGIEELSSSIEHLKALQHLDLSSCKSLRSLSKSICNLSFLQTLIVCNCSNLKGFPEIKDDMKNLERLDLSETDIEELPSSIGHLKALQHLDLSGCKSLRSLPKSICNLSSLKTLIMNECSNLKGFPEIKDDMQNLERLDLSFTGMEELPSSIGHLKALQHLDLSSCKSLRSLPKSICNLSFLQTLIVCNCSNLKGFPEIKDDMENLERLILSSTGIEDLPSSIGHLKALKHLDLSLCQNLANLPESICNLSSLKTLIVTGKLPSSIGDLKALKHLKLSWCKELAKLPKSICNLSFLQTLTVRYCSNLKGFPEIKDDMGNLERLDLSSTSIEELPSSIGHLKALQHLDLSFCQNLANLPESICNLSSLKTLIVTGCSNLKGFPEITDDMENLERLDLMDTGIEELPSSIGDLMALKHLDLSFCQNLTNLPESICDLSSLETLMVNSCFNLKSFPEIKDDMENLERLDLSFTGIKELPSSIQHLKALKHLDLSFCQNLVNLPKSINNLSFLETLNVHECSNLKGFPEIKDDMKNLEMLDLSERLVSLPDNICNLSSLKTLNVQKCPKLERLEVNLVGSLDVTCCILKQRVIWWSNLQHNQIEEEVLNHHVFSLSSLVELCKRNFRGMERGILSDSFHLSPLEVLSVGNFNPMERGILSDIFHQSSLKTLSLRNCNIMEEGIPTNIWNLSLLVELSLSSCNLTEGEILDHICHLSSLQKLSLDGNHFSSIPAGISRLSNLRALNLSHCNKLQQIPELSSSLRELNLSHCKKLREIPELPLSLRFLDAHCSDGISSGSSLLSIRPLVNCFKSELIQGGWISVGASSFESREISIVMPRSSGILEGIRNQSMGSDVTIEAPSELMWMKSSLKSGCCCFKINDDSVSDLAWVIYYPKDAFEELYHSKQWTHFMASFHGCRTFEVKECGIHPIYGCFKCQQNEECQRKLCLKGHAINELPFIDRPFELDSLCLRECQNLESLPSTICELKSLTTLSCSGCSQLKIFPEILETLENLRELHLDGTAIEVLPASIQHVRGLQYLYLAYCNNLVSLPQTICNLKSLVFLSCSGCSQLKSFPEILETLENLRALHLDGTAIEELPASIQHVRGLQYLYLAYCNNLVSLPQTICNLKSLVFLSCSGCSQLKSFPEILETSENLRELHLDGTAIEELPASMAHLRKLQDLHLRGMQCLEGLGAASIIQLSELRVLDLSHCQKLLQIPELPQSLRFLDAHGCPCLETLSSPQVRLVFLCSSASKQQLRSLSAGPIGSKEITVFIPGNNGIPEWISYKKKRI</sequence>
<feature type="domain" description="Disease resistance R13L4/SHOC-2-like LRR" evidence="6">
    <location>
        <begin position="329"/>
        <end position="404"/>
    </location>
</feature>
<feature type="domain" description="NB-ARC" evidence="4">
    <location>
        <begin position="16"/>
        <end position="118"/>
    </location>
</feature>
<organism evidence="7 8">
    <name type="scientific">Vitis vinifera</name>
    <name type="common">Grape</name>
    <dbReference type="NCBI Taxonomy" id="29760"/>
    <lineage>
        <taxon>Eukaryota</taxon>
        <taxon>Viridiplantae</taxon>
        <taxon>Streptophyta</taxon>
        <taxon>Embryophyta</taxon>
        <taxon>Tracheophyta</taxon>
        <taxon>Spermatophyta</taxon>
        <taxon>Magnoliopsida</taxon>
        <taxon>eudicotyledons</taxon>
        <taxon>Gunneridae</taxon>
        <taxon>Pentapetalae</taxon>
        <taxon>rosids</taxon>
        <taxon>Vitales</taxon>
        <taxon>Vitaceae</taxon>
        <taxon>Viteae</taxon>
        <taxon>Vitis</taxon>
    </lineage>
</organism>
<evidence type="ECO:0000256" key="3">
    <source>
        <dbReference type="ARBA" id="ARBA00022821"/>
    </source>
</evidence>
<dbReference type="SUPFAM" id="SSF52058">
    <property type="entry name" value="L domain-like"/>
    <property type="match status" value="4"/>
</dbReference>
<evidence type="ECO:0000259" key="6">
    <source>
        <dbReference type="Pfam" id="PF23598"/>
    </source>
</evidence>
<dbReference type="PANTHER" id="PTHR47186">
    <property type="entry name" value="LEUCINE-RICH REPEAT-CONTAINING PROTEIN 57"/>
    <property type="match status" value="1"/>
</dbReference>